<sequence length="1462" mass="160150">MRSIPLGDLGPDPAQEAEALSLQDLLSQQTVGSISSLRDDSEVEAASVGAAVSSLGPGRALNSPASTAGQLQARVSQDSLAMLLRLAWSGAIAFVQVSVPFDSWGVGVSVFRGPESAQAPPETSGSGPPSATQDPEYLMKLLAAVHAAGGHVGWELSSESASRNAAENQLLLAVNAVCVQVPSTLHSCAGTWHLASSFRPLQFLCQTTAPEVQRNIEQSLSISGSMLQFSNFTADAFARLVAELLDGHADEVTQWMQAGGHLPRSATFRSSSSTVHRVADGGGICSTADWAAPPAGKWDCFNDLRHAWSRIILYSNIHKQVVASFAQGRRESPLTAPQIEQLTNALLEFAAGVHEPVSLEVADGQPIRLDCMRVMQLIMGDADTVLAAVLAPGVSAGVFEPVSASGVWLRRLQPDLQEHLPLLCCSSNWFSAEQAPEVVTSLVHQDLRDQFVKRFDGSLDEARVKWPLGIAVGKLGVTAVEGRDPRLTLDSTEPNVNPNVRIHEKTFNPGRRDVSACSPDALSQESFVGLTMDVSKARKRIKVRHEDQGLLMFRHAGILYYYVVCHFGGSFSAYWWSRVGSALTRISHQLLWVSHAGWLYVDDWLWRLLASVAPLHASLLVALMCVLKVPMSWHKCHLQAQIDSIGLSFNFNYFFVQLPYAKIRKGTLFLDKVATTKRLTRVDVEKGIGLLLWISDVFLFLRPWLSSFYRALFHPPATLLSASRTQLQESLDCCDECLRVVRAPTRCNVSLGWKLLQVGRTLVNNKTQVLSFHSGSSRMWLRMHSPCSRMVQIDAGLQRLAASWSNTVRYSPMWRSLLPARFEEGSAAADAFATGSTDGIGGWLRSSASTEESETHWFSLVFQLSDFPFRNWELNWDDASRDIACWELLAQTVLLMMRVQLRHHQRVPLVLPQSSDNTPTEVEVNHIPGDRNELADGLSRGKTDGEAADLNRDAEGLNTAFRMPWERGRATVKLAKHGPKVPTPRPAAEAKAEAESKAAEAKAEAESKAAEAKAKAEAEAAEAKDEKRIDPGLFPLCPTAGVLMRLDADFLKADHLVFTADSAMVDRFGPFPLERYRVFDACGIPVYVHGSAKCVHAFLIAYFAWQLTEQEVHELGHCAGAKLVGGSRGQSLTSLQIILVVFNLLVPIYPLDCSKVIISLCRICGASARTAALFMCFLLVIMVLLESMFRVLSLPYLSFGWYSHVSAQTERQHPLLAQMSEGPIGIWGRSMGAATALMHSDRDPEIGAICVDSPFASLRQLAEELGQSERVLFPIPSWLIDAALAMIRMRVQALADFDIEDLVPLDHAKNSHIPAIFLHARQDSFIHPRHSQQLYDCYQGDKELVTVDGDHNSERSEQVINHVVSFFRRAFRLDEIDLSVPSHLIDAEFAVPQRDGQPQRVPSTSQGVGTAWLPPPVAARPPPTMTKPSQGAAHVPPSKLPGPGRAAPKGDLGKAPQISGRK</sequence>
<reference evidence="3" key="1">
    <citation type="submission" date="2021-02" db="EMBL/GenBank/DDBJ databases">
        <authorList>
            <person name="Dougan E. K."/>
            <person name="Rhodes N."/>
            <person name="Thang M."/>
            <person name="Chan C."/>
        </authorList>
    </citation>
    <scope>NUCLEOTIDE SEQUENCE</scope>
</reference>
<evidence type="ECO:0000256" key="2">
    <source>
        <dbReference type="SAM" id="Phobius"/>
    </source>
</evidence>
<comment type="caution">
    <text evidence="3">The sequence shown here is derived from an EMBL/GenBank/DDBJ whole genome shotgun (WGS) entry which is preliminary data.</text>
</comment>
<dbReference type="PANTHER" id="PTHR43358">
    <property type="entry name" value="ALPHA/BETA-HYDROLASE"/>
    <property type="match status" value="1"/>
</dbReference>
<evidence type="ECO:0000256" key="1">
    <source>
        <dbReference type="SAM" id="MobiDB-lite"/>
    </source>
</evidence>
<evidence type="ECO:0000313" key="4">
    <source>
        <dbReference type="Proteomes" id="UP000626109"/>
    </source>
</evidence>
<protein>
    <recommendedName>
        <fullName evidence="5">Serine aminopeptidase S33 domain-containing protein</fullName>
    </recommendedName>
</protein>
<dbReference type="InterPro" id="IPR052920">
    <property type="entry name" value="DNA-binding_regulatory"/>
</dbReference>
<dbReference type="Gene3D" id="3.40.50.1820">
    <property type="entry name" value="alpha/beta hydrolase"/>
    <property type="match status" value="1"/>
</dbReference>
<evidence type="ECO:0008006" key="5">
    <source>
        <dbReference type="Google" id="ProtNLM"/>
    </source>
</evidence>
<feature type="compositionally biased region" description="Basic and acidic residues" evidence="1">
    <location>
        <begin position="928"/>
        <end position="948"/>
    </location>
</feature>
<feature type="transmembrane region" description="Helical" evidence="2">
    <location>
        <begin position="1132"/>
        <end position="1151"/>
    </location>
</feature>
<name>A0A813JC82_POLGL</name>
<feature type="region of interest" description="Disordered" evidence="1">
    <location>
        <begin position="974"/>
        <end position="1024"/>
    </location>
</feature>
<feature type="region of interest" description="Disordered" evidence="1">
    <location>
        <begin position="912"/>
        <end position="948"/>
    </location>
</feature>
<dbReference type="InterPro" id="IPR029058">
    <property type="entry name" value="AB_hydrolase_fold"/>
</dbReference>
<feature type="non-terminal residue" evidence="3">
    <location>
        <position position="1462"/>
    </location>
</feature>
<feature type="region of interest" description="Disordered" evidence="1">
    <location>
        <begin position="1394"/>
        <end position="1462"/>
    </location>
</feature>
<dbReference type="PANTHER" id="PTHR43358:SF4">
    <property type="entry name" value="ALPHA_BETA HYDROLASE FOLD-1 DOMAIN-CONTAINING PROTEIN"/>
    <property type="match status" value="1"/>
</dbReference>
<proteinExistence type="predicted"/>
<feature type="compositionally biased region" description="Basic and acidic residues" evidence="1">
    <location>
        <begin position="988"/>
        <end position="1024"/>
    </location>
</feature>
<accession>A0A813JC82</accession>
<keyword evidence="2" id="KW-1133">Transmembrane helix</keyword>
<dbReference type="EMBL" id="CAJNNW010024769">
    <property type="protein sequence ID" value="CAE8674169.1"/>
    <property type="molecule type" value="Genomic_DNA"/>
</dbReference>
<keyword evidence="2" id="KW-0812">Transmembrane</keyword>
<evidence type="ECO:0000313" key="3">
    <source>
        <dbReference type="EMBL" id="CAE8674169.1"/>
    </source>
</evidence>
<keyword evidence="2" id="KW-0472">Membrane</keyword>
<feature type="compositionally biased region" description="Pro residues" evidence="1">
    <location>
        <begin position="1413"/>
        <end position="1425"/>
    </location>
</feature>
<organism evidence="3 4">
    <name type="scientific">Polarella glacialis</name>
    <name type="common">Dinoflagellate</name>
    <dbReference type="NCBI Taxonomy" id="89957"/>
    <lineage>
        <taxon>Eukaryota</taxon>
        <taxon>Sar</taxon>
        <taxon>Alveolata</taxon>
        <taxon>Dinophyceae</taxon>
        <taxon>Suessiales</taxon>
        <taxon>Suessiaceae</taxon>
        <taxon>Polarella</taxon>
    </lineage>
</organism>
<dbReference type="SUPFAM" id="SSF53474">
    <property type="entry name" value="alpha/beta-Hydrolases"/>
    <property type="match status" value="1"/>
</dbReference>
<gene>
    <name evidence="3" type="ORF">PGLA2088_LOCUS18852</name>
</gene>
<dbReference type="Proteomes" id="UP000626109">
    <property type="component" value="Unassembled WGS sequence"/>
</dbReference>
<feature type="transmembrane region" description="Helical" evidence="2">
    <location>
        <begin position="1163"/>
        <end position="1185"/>
    </location>
</feature>